<evidence type="ECO:0000313" key="1">
    <source>
        <dbReference type="EMBL" id="BAN65355.1"/>
    </source>
</evidence>
<proteinExistence type="evidence at transcript level"/>
<organism evidence="1">
    <name type="scientific">Babesia bovis</name>
    <dbReference type="NCBI Taxonomy" id="5865"/>
    <lineage>
        <taxon>Eukaryota</taxon>
        <taxon>Sar</taxon>
        <taxon>Alveolata</taxon>
        <taxon>Apicomplexa</taxon>
        <taxon>Aconoidasida</taxon>
        <taxon>Piroplasmida</taxon>
        <taxon>Babesiidae</taxon>
        <taxon>Babesia</taxon>
    </lineage>
</organism>
<name>S6C9D7_BABBO</name>
<dbReference type="EMBL" id="AK441561">
    <property type="protein sequence ID" value="BAN65355.1"/>
    <property type="molecule type" value="mRNA"/>
</dbReference>
<dbReference type="AlphaFoldDB" id="S6C9D7"/>
<accession>S6C9D7</accession>
<sequence>MPLVLPRANSRLYGIDCTLSYIPLLLLQRPGVTIGFPDLRIASIGSIFATMATYLKYMA</sequence>
<reference evidence="1" key="1">
    <citation type="journal article" date="2014" name="BMC Genomics">
        <title>The Babesia bovis gene and promoter model: an update from full-length EST analysis.</title>
        <authorList>
            <person name="Yamagishi J."/>
            <person name="Wakaguri H."/>
            <person name="Yokoyama N."/>
            <person name="Yamashita R."/>
            <person name="Suzuki Y."/>
            <person name="Xuan X."/>
            <person name="Igarashi I."/>
        </authorList>
    </citation>
    <scope>NUCLEOTIDE SEQUENCE</scope>
    <source>
        <strain evidence="1">Texas</strain>
    </source>
</reference>
<protein>
    <submittedName>
        <fullName evidence="1">Uncharacterized protein</fullName>
    </submittedName>
</protein>